<dbReference type="InterPro" id="IPR002523">
    <property type="entry name" value="MgTranspt_CorA/ZnTranspt_ZntB"/>
</dbReference>
<gene>
    <name evidence="8" type="ORF">CAter282_2264</name>
</gene>
<feature type="transmembrane region" description="Helical" evidence="6">
    <location>
        <begin position="12"/>
        <end position="31"/>
    </location>
</feature>
<sequence length="448" mass="49877">MLRRLSDVLNESTMGFFALASLSMGVAPFLFDLPRTVEQGFNIANWLIIGLFALEYGANFALASDRREFVLAPWHMLDVVIIIAPLFLLIPTVAPAMGSTPALRILRLFRVLLFGPRIVHGLQRPSPPSPIAVSSGKSQISFLRSDGTVRSKCSWEELREWITAPTSDWVHASNLSPEHLRAIATGLGVSQTMIETALLESSFPRIEQVAPWTAFTFSLPSSEEITYRIPVFLLISANSVLSLSRHPFDMRRLHMATSSLPWGARCVLHIVNLVLVRYEELAGKTEQMVRQLEELPVIESPESFFRNTFHLKRLLSTAKGDLWRLRGLLEMLGDGRRLLPGLGLDQLASIAPLAEEAEYLYETIDNTRESLLSLIELHLDIAAHDTNRFMRLLAIVTTLALIPAVVGGLLGMNLGEAPWQVTLGQVAFGTLILMLGVLYTFMAKGWLR</sequence>
<keyword evidence="3 6" id="KW-0812">Transmembrane</keyword>
<protein>
    <submittedName>
        <fullName evidence="8">Ion transport family protein</fullName>
    </submittedName>
</protein>
<dbReference type="SUPFAM" id="SSF143865">
    <property type="entry name" value="CorA soluble domain-like"/>
    <property type="match status" value="1"/>
</dbReference>
<dbReference type="InterPro" id="IPR027359">
    <property type="entry name" value="Volt_channel_dom_sf"/>
</dbReference>
<dbReference type="EMBL" id="CP013235">
    <property type="protein sequence ID" value="AMP10014.1"/>
    <property type="molecule type" value="Genomic_DNA"/>
</dbReference>
<reference evidence="8 9" key="1">
    <citation type="submission" date="2015-11" db="EMBL/GenBank/DDBJ databases">
        <title>Exploring the genomic traits of fungus-feeding bacterial genus Collimonas.</title>
        <authorList>
            <person name="Song C."/>
            <person name="Schmidt R."/>
            <person name="de Jager V."/>
            <person name="Krzyzanowska D."/>
            <person name="Jongedijk E."/>
            <person name="Cankar K."/>
            <person name="Beekwilder J."/>
            <person name="van Veen A."/>
            <person name="de Boer W."/>
            <person name="van Veen J.A."/>
            <person name="Garbeva P."/>
        </authorList>
    </citation>
    <scope>NUCLEOTIDE SEQUENCE [LARGE SCALE GENOMIC DNA]</scope>
    <source>
        <strain evidence="8 9">Ter282</strain>
    </source>
</reference>
<keyword evidence="9" id="KW-1185">Reference proteome</keyword>
<feature type="transmembrane region" description="Helical" evidence="6">
    <location>
        <begin position="426"/>
        <end position="447"/>
    </location>
</feature>
<evidence type="ECO:0000259" key="7">
    <source>
        <dbReference type="Pfam" id="PF00520"/>
    </source>
</evidence>
<dbReference type="InterPro" id="IPR045863">
    <property type="entry name" value="CorA_TM1_TM2"/>
</dbReference>
<evidence type="ECO:0000256" key="5">
    <source>
        <dbReference type="ARBA" id="ARBA00023136"/>
    </source>
</evidence>
<dbReference type="GO" id="GO:0046873">
    <property type="term" value="F:metal ion transmembrane transporter activity"/>
    <property type="evidence" value="ECO:0007669"/>
    <property type="project" value="InterPro"/>
</dbReference>
<keyword evidence="5 6" id="KW-0472">Membrane</keyword>
<dbReference type="PATRIC" id="fig|279058.17.peg.2440"/>
<feature type="transmembrane region" description="Helical" evidence="6">
    <location>
        <begin position="74"/>
        <end position="94"/>
    </location>
</feature>
<evidence type="ECO:0000256" key="6">
    <source>
        <dbReference type="SAM" id="Phobius"/>
    </source>
</evidence>
<evidence type="ECO:0000313" key="9">
    <source>
        <dbReference type="Proteomes" id="UP000071778"/>
    </source>
</evidence>
<dbReference type="Gene3D" id="1.20.58.340">
    <property type="entry name" value="Magnesium transport protein CorA, transmembrane region"/>
    <property type="match status" value="1"/>
</dbReference>
<dbReference type="InterPro" id="IPR005821">
    <property type="entry name" value="Ion_trans_dom"/>
</dbReference>
<evidence type="ECO:0000256" key="2">
    <source>
        <dbReference type="ARBA" id="ARBA00009765"/>
    </source>
</evidence>
<dbReference type="Proteomes" id="UP000071778">
    <property type="component" value="Chromosome"/>
</dbReference>
<comment type="similarity">
    <text evidence="2">Belongs to the CorA metal ion transporter (MIT) (TC 1.A.35) family.</text>
</comment>
<feature type="transmembrane region" description="Helical" evidence="6">
    <location>
        <begin position="43"/>
        <end position="62"/>
    </location>
</feature>
<evidence type="ECO:0000256" key="3">
    <source>
        <dbReference type="ARBA" id="ARBA00022692"/>
    </source>
</evidence>
<dbReference type="SUPFAM" id="SSF144083">
    <property type="entry name" value="Magnesium transport protein CorA, transmembrane region"/>
    <property type="match status" value="1"/>
</dbReference>
<evidence type="ECO:0000256" key="4">
    <source>
        <dbReference type="ARBA" id="ARBA00022989"/>
    </source>
</evidence>
<dbReference type="Gene3D" id="1.20.120.350">
    <property type="entry name" value="Voltage-gated potassium channels. Chain C"/>
    <property type="match status" value="1"/>
</dbReference>
<dbReference type="GO" id="GO:0005216">
    <property type="term" value="F:monoatomic ion channel activity"/>
    <property type="evidence" value="ECO:0007669"/>
    <property type="project" value="InterPro"/>
</dbReference>
<evidence type="ECO:0000313" key="8">
    <source>
        <dbReference type="EMBL" id="AMP10014.1"/>
    </source>
</evidence>
<organism evidence="8 9">
    <name type="scientific">Collimonas arenae</name>
    <dbReference type="NCBI Taxonomy" id="279058"/>
    <lineage>
        <taxon>Bacteria</taxon>
        <taxon>Pseudomonadati</taxon>
        <taxon>Pseudomonadota</taxon>
        <taxon>Betaproteobacteria</taxon>
        <taxon>Burkholderiales</taxon>
        <taxon>Oxalobacteraceae</taxon>
        <taxon>Collimonas</taxon>
    </lineage>
</organism>
<dbReference type="Pfam" id="PF01544">
    <property type="entry name" value="CorA"/>
    <property type="match status" value="1"/>
</dbReference>
<accession>A0A127PR64</accession>
<dbReference type="OrthoDB" id="9803484at2"/>
<dbReference type="InterPro" id="IPR045861">
    <property type="entry name" value="CorA_cytoplasmic_dom"/>
</dbReference>
<dbReference type="AlphaFoldDB" id="A0A127PR64"/>
<keyword evidence="4 6" id="KW-1133">Transmembrane helix</keyword>
<comment type="subcellular location">
    <subcellularLocation>
        <location evidence="1">Membrane</location>
        <topology evidence="1">Multi-pass membrane protein</topology>
    </subcellularLocation>
</comment>
<dbReference type="Pfam" id="PF00520">
    <property type="entry name" value="Ion_trans"/>
    <property type="match status" value="1"/>
</dbReference>
<dbReference type="RefSeq" id="WP_082797866.1">
    <property type="nucleotide sequence ID" value="NZ_CP013235.1"/>
</dbReference>
<feature type="transmembrane region" description="Helical" evidence="6">
    <location>
        <begin position="392"/>
        <end position="414"/>
    </location>
</feature>
<dbReference type="SUPFAM" id="SSF81324">
    <property type="entry name" value="Voltage-gated potassium channels"/>
    <property type="match status" value="1"/>
</dbReference>
<dbReference type="GO" id="GO:0016020">
    <property type="term" value="C:membrane"/>
    <property type="evidence" value="ECO:0007669"/>
    <property type="project" value="UniProtKB-SubCell"/>
</dbReference>
<feature type="domain" description="Ion transport" evidence="7">
    <location>
        <begin position="34"/>
        <end position="112"/>
    </location>
</feature>
<name>A0A127PR64_9BURK</name>
<proteinExistence type="inferred from homology"/>
<evidence type="ECO:0000256" key="1">
    <source>
        <dbReference type="ARBA" id="ARBA00004141"/>
    </source>
</evidence>